<comment type="caution">
    <text evidence="2">The sequence shown here is derived from an EMBL/GenBank/DDBJ whole genome shotgun (WGS) entry which is preliminary data.</text>
</comment>
<dbReference type="Proteomes" id="UP000612808">
    <property type="component" value="Unassembled WGS sequence"/>
</dbReference>
<feature type="region of interest" description="Disordered" evidence="1">
    <location>
        <begin position="1"/>
        <end position="119"/>
    </location>
</feature>
<feature type="compositionally biased region" description="Basic and acidic residues" evidence="1">
    <location>
        <begin position="24"/>
        <end position="34"/>
    </location>
</feature>
<reference evidence="2" key="1">
    <citation type="submission" date="2021-01" db="EMBL/GenBank/DDBJ databases">
        <title>Whole genome shotgun sequence of Actinocatenispora rupis NBRC 107355.</title>
        <authorList>
            <person name="Komaki H."/>
            <person name="Tamura T."/>
        </authorList>
    </citation>
    <scope>NUCLEOTIDE SEQUENCE</scope>
    <source>
        <strain evidence="2">NBRC 107355</strain>
    </source>
</reference>
<sequence length="189" mass="20532">MSAPSAGMPDEQPLHGRRSTVVRKKIEGDEQERRGRARRARAVGREPGGTQATTGSSKQRHHVSASARHDEKLDAVHRGKRQLGERPRPLQHTEHDTGAGEPVGSPAVPAPEVRHTEAGVALDAEQTRVYQSVADLLVHDEDTFLARVAAAADRSEDRTRRILAALTRANVVRAVPDGADDLGTRYEIA</sequence>
<dbReference type="EMBL" id="BOMB01000032">
    <property type="protein sequence ID" value="GID14607.1"/>
    <property type="molecule type" value="Genomic_DNA"/>
</dbReference>
<organism evidence="2 3">
    <name type="scientific">Actinocatenispora rupis</name>
    <dbReference type="NCBI Taxonomy" id="519421"/>
    <lineage>
        <taxon>Bacteria</taxon>
        <taxon>Bacillati</taxon>
        <taxon>Actinomycetota</taxon>
        <taxon>Actinomycetes</taxon>
        <taxon>Micromonosporales</taxon>
        <taxon>Micromonosporaceae</taxon>
        <taxon>Actinocatenispora</taxon>
    </lineage>
</organism>
<accession>A0A8J3JDR5</accession>
<feature type="compositionally biased region" description="Basic and acidic residues" evidence="1">
    <location>
        <begin position="67"/>
        <end position="98"/>
    </location>
</feature>
<gene>
    <name evidence="2" type="ORF">Aru02nite_54960</name>
</gene>
<name>A0A8J3JDR5_9ACTN</name>
<proteinExistence type="predicted"/>
<evidence type="ECO:0000313" key="2">
    <source>
        <dbReference type="EMBL" id="GID14607.1"/>
    </source>
</evidence>
<keyword evidence="3" id="KW-1185">Reference proteome</keyword>
<evidence type="ECO:0000256" key="1">
    <source>
        <dbReference type="SAM" id="MobiDB-lite"/>
    </source>
</evidence>
<protein>
    <submittedName>
        <fullName evidence="2">Uncharacterized protein</fullName>
    </submittedName>
</protein>
<dbReference type="AlphaFoldDB" id="A0A8J3JDR5"/>
<evidence type="ECO:0000313" key="3">
    <source>
        <dbReference type="Proteomes" id="UP000612808"/>
    </source>
</evidence>